<evidence type="ECO:0000256" key="1">
    <source>
        <dbReference type="SAM" id="SignalP"/>
    </source>
</evidence>
<organism evidence="3 4">
    <name type="scientific">Streptomyces diastatochromogenes</name>
    <dbReference type="NCBI Taxonomy" id="42236"/>
    <lineage>
        <taxon>Bacteria</taxon>
        <taxon>Bacillati</taxon>
        <taxon>Actinomycetota</taxon>
        <taxon>Actinomycetes</taxon>
        <taxon>Kitasatosporales</taxon>
        <taxon>Streptomycetaceae</taxon>
        <taxon>Streptomyces</taxon>
    </lineage>
</organism>
<dbReference type="Pfam" id="PF01471">
    <property type="entry name" value="PG_binding_1"/>
    <property type="match status" value="1"/>
</dbReference>
<evidence type="ECO:0000259" key="2">
    <source>
        <dbReference type="Pfam" id="PF01471"/>
    </source>
</evidence>
<evidence type="ECO:0000313" key="3">
    <source>
        <dbReference type="EMBL" id="OXY98292.1"/>
    </source>
</evidence>
<feature type="chain" id="PRO_5013280203" description="Peptidoglycan binding-like domain-containing protein" evidence="1">
    <location>
        <begin position="19"/>
        <end position="128"/>
    </location>
</feature>
<gene>
    <name evidence="3" type="ORF">BEK98_05375</name>
</gene>
<dbReference type="InterPro" id="IPR036366">
    <property type="entry name" value="PGBDSf"/>
</dbReference>
<keyword evidence="1" id="KW-0732">Signal</keyword>
<reference evidence="3 4" key="1">
    <citation type="submission" date="2016-07" db="EMBL/GenBank/DDBJ databases">
        <title>Draft genome of Streptomyces diastatochromogenes.</title>
        <authorList>
            <person name="Podduturi R."/>
            <person name="Lukassen M.B."/>
            <person name="Clausen N."/>
            <person name="Nielsen J.L."/>
            <person name="Jorgensen N.O."/>
        </authorList>
    </citation>
    <scope>NUCLEOTIDE SEQUENCE [LARGE SCALE GENOMIC DNA]</scope>
    <source>
        <strain evidence="3 4">DSM 40608</strain>
    </source>
</reference>
<dbReference type="Proteomes" id="UP000215483">
    <property type="component" value="Unassembled WGS sequence"/>
</dbReference>
<dbReference type="InterPro" id="IPR036365">
    <property type="entry name" value="PGBD-like_sf"/>
</dbReference>
<dbReference type="Gene3D" id="1.10.101.10">
    <property type="entry name" value="PGBD-like superfamily/PGBD"/>
    <property type="match status" value="1"/>
</dbReference>
<evidence type="ECO:0000313" key="4">
    <source>
        <dbReference type="Proteomes" id="UP000215483"/>
    </source>
</evidence>
<sequence>MTVVSIMGLIGSAPSAGAADGWCTTTTSVWKDSGRFIQPATSSGSTSCIMGRGSSGSAVAELQRALVNCHELDTGGVDGVYGARTETAVRTIQSRVGLEPDGIYGPDTRMHVFWQYYWNDGDVTCSFM</sequence>
<dbReference type="InterPro" id="IPR002477">
    <property type="entry name" value="Peptidoglycan-bd-like"/>
</dbReference>
<dbReference type="SUPFAM" id="SSF47090">
    <property type="entry name" value="PGBD-like"/>
    <property type="match status" value="1"/>
</dbReference>
<protein>
    <recommendedName>
        <fullName evidence="2">Peptidoglycan binding-like domain-containing protein</fullName>
    </recommendedName>
</protein>
<proteinExistence type="predicted"/>
<dbReference type="EMBL" id="MCGQ01000007">
    <property type="protein sequence ID" value="OXY98292.1"/>
    <property type="molecule type" value="Genomic_DNA"/>
</dbReference>
<feature type="domain" description="Peptidoglycan binding-like" evidence="2">
    <location>
        <begin position="55"/>
        <end position="109"/>
    </location>
</feature>
<dbReference type="AlphaFoldDB" id="A0A233SRM6"/>
<keyword evidence="4" id="KW-1185">Reference proteome</keyword>
<dbReference type="RefSeq" id="WP_279635452.1">
    <property type="nucleotide sequence ID" value="NZ_MCGQ01000007.1"/>
</dbReference>
<feature type="signal peptide" evidence="1">
    <location>
        <begin position="1"/>
        <end position="18"/>
    </location>
</feature>
<comment type="caution">
    <text evidence="3">The sequence shown here is derived from an EMBL/GenBank/DDBJ whole genome shotgun (WGS) entry which is preliminary data.</text>
</comment>
<name>A0A233SRM6_STRDA</name>
<accession>A0A233SRM6</accession>